<organism evidence="1 2">
    <name type="scientific">Amycolatopsis sacchari</name>
    <dbReference type="NCBI Taxonomy" id="115433"/>
    <lineage>
        <taxon>Bacteria</taxon>
        <taxon>Bacillati</taxon>
        <taxon>Actinomycetota</taxon>
        <taxon>Actinomycetes</taxon>
        <taxon>Pseudonocardiales</taxon>
        <taxon>Pseudonocardiaceae</taxon>
        <taxon>Amycolatopsis</taxon>
    </lineage>
</organism>
<reference evidence="1 2" key="1">
    <citation type="submission" date="2016-10" db="EMBL/GenBank/DDBJ databases">
        <authorList>
            <person name="de Groot N.N."/>
        </authorList>
    </citation>
    <scope>NUCLEOTIDE SEQUENCE [LARGE SCALE GENOMIC DNA]</scope>
    <source>
        <strain evidence="1 2">DSM 44468</strain>
    </source>
</reference>
<accession>A0A1I3ZMP6</accession>
<gene>
    <name evidence="1" type="ORF">SAMN05421835_12196</name>
</gene>
<evidence type="ECO:0000313" key="2">
    <source>
        <dbReference type="Proteomes" id="UP000199025"/>
    </source>
</evidence>
<sequence>MPEIEPTVLPSTVAASHLRACAAELDNADEVELGELATVISDLVNGQRLLSSALARLAERVEDGRSGVLAAAPSPEVGALSQVLQAAAGAFGYSADALAESQPFAQLAAEFAGPNTRL</sequence>
<name>A0A1I3ZMP6_9PSEU</name>
<evidence type="ECO:0008006" key="3">
    <source>
        <dbReference type="Google" id="ProtNLM"/>
    </source>
</evidence>
<dbReference type="RefSeq" id="WP_091513494.1">
    <property type="nucleotide sequence ID" value="NZ_CBDQZW010000068.1"/>
</dbReference>
<dbReference type="OrthoDB" id="3628013at2"/>
<dbReference type="STRING" id="115433.SAMN05421835_12196"/>
<dbReference type="AlphaFoldDB" id="A0A1I3ZMP6"/>
<evidence type="ECO:0000313" key="1">
    <source>
        <dbReference type="EMBL" id="SFK44961.1"/>
    </source>
</evidence>
<keyword evidence="2" id="KW-1185">Reference proteome</keyword>
<protein>
    <recommendedName>
        <fullName evidence="3">Excreted virulence factor EspC, type VII ESX diderm</fullName>
    </recommendedName>
</protein>
<proteinExistence type="predicted"/>
<dbReference type="EMBL" id="FORP01000021">
    <property type="protein sequence ID" value="SFK44961.1"/>
    <property type="molecule type" value="Genomic_DNA"/>
</dbReference>
<dbReference type="Proteomes" id="UP000199025">
    <property type="component" value="Unassembled WGS sequence"/>
</dbReference>